<dbReference type="Gene3D" id="3.40.50.150">
    <property type="entry name" value="Vaccinia Virus protein VP39"/>
    <property type="match status" value="1"/>
</dbReference>
<gene>
    <name evidence="2" type="ORF">CXG81DRAFT_16877</name>
</gene>
<feature type="region of interest" description="Disordered" evidence="1">
    <location>
        <begin position="31"/>
        <end position="61"/>
    </location>
</feature>
<dbReference type="EMBL" id="ML014120">
    <property type="protein sequence ID" value="RKP03646.1"/>
    <property type="molecule type" value="Genomic_DNA"/>
</dbReference>
<name>A0A4P9XDP9_9FUNG</name>
<reference evidence="3" key="1">
    <citation type="journal article" date="2018" name="Nat. Microbiol.">
        <title>Leveraging single-cell genomics to expand the fungal tree of life.</title>
        <authorList>
            <person name="Ahrendt S.R."/>
            <person name="Quandt C.A."/>
            <person name="Ciobanu D."/>
            <person name="Clum A."/>
            <person name="Salamov A."/>
            <person name="Andreopoulos B."/>
            <person name="Cheng J.F."/>
            <person name="Woyke T."/>
            <person name="Pelin A."/>
            <person name="Henrissat B."/>
            <person name="Reynolds N.K."/>
            <person name="Benny G.L."/>
            <person name="Smith M.E."/>
            <person name="James T.Y."/>
            <person name="Grigoriev I.V."/>
        </authorList>
    </citation>
    <scope>NUCLEOTIDE SEQUENCE [LARGE SCALE GENOMIC DNA]</scope>
    <source>
        <strain evidence="3">ATCC 52028</strain>
    </source>
</reference>
<keyword evidence="3" id="KW-1185">Reference proteome</keyword>
<dbReference type="STRING" id="1555241.A0A4P9XDP9"/>
<dbReference type="InterPro" id="IPR029063">
    <property type="entry name" value="SAM-dependent_MTases_sf"/>
</dbReference>
<dbReference type="Pfam" id="PF10294">
    <property type="entry name" value="Methyltransf_16"/>
    <property type="match status" value="1"/>
</dbReference>
<dbReference type="SUPFAM" id="SSF53335">
    <property type="entry name" value="S-adenosyl-L-methionine-dependent methyltransferases"/>
    <property type="match status" value="1"/>
</dbReference>
<feature type="region of interest" description="Disordered" evidence="1">
    <location>
        <begin position="101"/>
        <end position="129"/>
    </location>
</feature>
<accession>A0A4P9XDP9</accession>
<dbReference type="PANTHER" id="PTHR14614:SF130">
    <property type="entry name" value="PROTEIN-LYSINE N-METHYLTRANSFERASE EEF2KMT"/>
    <property type="match status" value="1"/>
</dbReference>
<dbReference type="AlphaFoldDB" id="A0A4P9XDP9"/>
<dbReference type="PANTHER" id="PTHR14614">
    <property type="entry name" value="HEPATOCELLULAR CARCINOMA-ASSOCIATED ANTIGEN"/>
    <property type="match status" value="1"/>
</dbReference>
<evidence type="ECO:0000256" key="1">
    <source>
        <dbReference type="SAM" id="MobiDB-lite"/>
    </source>
</evidence>
<protein>
    <recommendedName>
        <fullName evidence="4">FAM86 N-terminal domain-containing protein</fullName>
    </recommendedName>
</protein>
<dbReference type="OrthoDB" id="194386at2759"/>
<sequence>MEPSWLPTARSALEAQFRQCVPLRRIAWPTTPWPPVIRQNPPRGDAATTSADASDDAGSNHGQLDIPCWPAVLSELIARLDQSTTANREYLMKLIKRVQADSSRHHASPTAGRQPSSGEDPVTRDGPDASMICTPDECEALQSLDELYCELLMANTAEAQSMPASAHVVKQYPVPMPCSGLPSSPSGHPDYTYVTIREAIYTISDGTTGYVTWPACLTLCEYLAASQEAAGQRLLEIGTGVGLLAAMCCALSDRGSLVPALLHVTATDLPQVLDTLTRANLLPFSQARCHPLDWEAPHTGLADLETDYDVIVAADVVYDPVLWAPLARTLHAAIVAPFRHPVTQPRTRYALLALTPRRAQTIDGFLAALAAVGLQYALLGFDRDAVVWPQIPPSPLPHASRDIRRPVVASGLYHEPEQPPALIYKVTAPSNVITNV</sequence>
<evidence type="ECO:0000313" key="3">
    <source>
        <dbReference type="Proteomes" id="UP000274922"/>
    </source>
</evidence>
<dbReference type="InterPro" id="IPR019410">
    <property type="entry name" value="Methyltransf_16"/>
</dbReference>
<dbReference type="Proteomes" id="UP000274922">
    <property type="component" value="Unassembled WGS sequence"/>
</dbReference>
<evidence type="ECO:0000313" key="2">
    <source>
        <dbReference type="EMBL" id="RKP03646.1"/>
    </source>
</evidence>
<evidence type="ECO:0008006" key="4">
    <source>
        <dbReference type="Google" id="ProtNLM"/>
    </source>
</evidence>
<organism evidence="2 3">
    <name type="scientific">Caulochytrium protostelioides</name>
    <dbReference type="NCBI Taxonomy" id="1555241"/>
    <lineage>
        <taxon>Eukaryota</taxon>
        <taxon>Fungi</taxon>
        <taxon>Fungi incertae sedis</taxon>
        <taxon>Chytridiomycota</taxon>
        <taxon>Chytridiomycota incertae sedis</taxon>
        <taxon>Chytridiomycetes</taxon>
        <taxon>Caulochytriales</taxon>
        <taxon>Caulochytriaceae</taxon>
        <taxon>Caulochytrium</taxon>
    </lineage>
</organism>
<proteinExistence type="predicted"/>
<dbReference type="GO" id="GO:0005737">
    <property type="term" value="C:cytoplasm"/>
    <property type="evidence" value="ECO:0007669"/>
    <property type="project" value="TreeGrafter"/>
</dbReference>